<comment type="caution">
    <text evidence="2">The sequence shown here is derived from an EMBL/GenBank/DDBJ whole genome shotgun (WGS) entry which is preliminary data.</text>
</comment>
<keyword evidence="3" id="KW-1185">Reference proteome</keyword>
<dbReference type="AlphaFoldDB" id="A0A8H4QFL0"/>
<name>A0A8H4QFL0_9AGAR</name>
<dbReference type="NCBIfam" id="NF041278">
    <property type="entry name" value="CmcJ_NvfI_EfuI"/>
    <property type="match status" value="1"/>
</dbReference>
<reference evidence="2 3" key="1">
    <citation type="submission" date="2019-12" db="EMBL/GenBank/DDBJ databases">
        <authorList>
            <person name="Floudas D."/>
            <person name="Bentzer J."/>
            <person name="Ahren D."/>
            <person name="Johansson T."/>
            <person name="Persson P."/>
            <person name="Tunlid A."/>
        </authorList>
    </citation>
    <scope>NUCLEOTIDE SEQUENCE [LARGE SCALE GENOMIC DNA]</scope>
    <source>
        <strain evidence="2 3">CBS 102.39</strain>
    </source>
</reference>
<gene>
    <name evidence="2" type="ORF">D9613_010462</name>
</gene>
<protein>
    <recommendedName>
        <fullName evidence="4">Methyltransferase</fullName>
    </recommendedName>
</protein>
<evidence type="ECO:0000313" key="3">
    <source>
        <dbReference type="Proteomes" id="UP000521872"/>
    </source>
</evidence>
<dbReference type="PANTHER" id="PTHR34598:SF3">
    <property type="entry name" value="OXIDOREDUCTASE AN1597"/>
    <property type="match status" value="1"/>
</dbReference>
<organism evidence="2 3">
    <name type="scientific">Agrocybe pediades</name>
    <dbReference type="NCBI Taxonomy" id="84607"/>
    <lineage>
        <taxon>Eukaryota</taxon>
        <taxon>Fungi</taxon>
        <taxon>Dikarya</taxon>
        <taxon>Basidiomycota</taxon>
        <taxon>Agaricomycotina</taxon>
        <taxon>Agaricomycetes</taxon>
        <taxon>Agaricomycetidae</taxon>
        <taxon>Agaricales</taxon>
        <taxon>Agaricineae</taxon>
        <taxon>Strophariaceae</taxon>
        <taxon>Agrocybe</taxon>
    </lineage>
</organism>
<evidence type="ECO:0000256" key="1">
    <source>
        <dbReference type="ARBA" id="ARBA00023604"/>
    </source>
</evidence>
<proteinExistence type="inferred from homology"/>
<accession>A0A8H4QFL0</accession>
<dbReference type="Proteomes" id="UP000521872">
    <property type="component" value="Unassembled WGS sequence"/>
</dbReference>
<sequence length="284" mass="32438">MPDSGPPSMPTSTTTKLLYFVAPKDGDRAWLKINANPETGIQEKSFTREEKDVVVENIRGKERIATIDTAGFQFASAPANHTSFMNDEEIYKEYYPESIELLKKLTGASRVVLFDHTIRRRRPGMPDDHPSRRQPVAFAHVDQTTKSAISRVHRHFPAEEVPELLKKRFQIINLWRPIGLPALDWPLGLCDYRSVSPAEDTVPVALLYDDHEGETLSVKYNPAHKWYYMYNMTPEEIVMIKCFDSLQDGSVAVFTPHSAFQDPRTPEGTPLRESIELRALVFYD</sequence>
<dbReference type="PANTHER" id="PTHR34598">
    <property type="entry name" value="BLL6449 PROTEIN"/>
    <property type="match status" value="1"/>
</dbReference>
<comment type="similarity">
    <text evidence="1">Belongs to the asaB hydroxylase/desaturase family.</text>
</comment>
<dbReference type="InterPro" id="IPR044053">
    <property type="entry name" value="AsaB-like"/>
</dbReference>
<dbReference type="EMBL" id="JAACJL010000059">
    <property type="protein sequence ID" value="KAF4610074.1"/>
    <property type="molecule type" value="Genomic_DNA"/>
</dbReference>
<evidence type="ECO:0008006" key="4">
    <source>
        <dbReference type="Google" id="ProtNLM"/>
    </source>
</evidence>
<evidence type="ECO:0000313" key="2">
    <source>
        <dbReference type="EMBL" id="KAF4610074.1"/>
    </source>
</evidence>
<dbReference type="GO" id="GO:0016491">
    <property type="term" value="F:oxidoreductase activity"/>
    <property type="evidence" value="ECO:0007669"/>
    <property type="project" value="InterPro"/>
</dbReference>